<sequence>MCATPYAHVKASAVAAGCYLVTYVQVSYCSSKSECYPFPHCYPFPSQGQPVRLGARISKCWLRLLEGERMDPAIVPMHELPWILSVGSNTLPITASLVQQTQVAAYIVFSALSAVTWDCLLAMAEECRIVQRYGWSVAVLAYFVARISTGILCVLSLIFYLPANFTAMGIMMTVGSAAKSYMFLLRLRAVYGNSKLVKLFVGVGWLAVVGTRMTIAFMISTSPVGQAGYCTITNTALPPVLSMWVNVAYDTCIFVAISARITSYRAFTAKAWTSYFFRGHGLPLAMRHLLQEGRHYYVFVSFPITTMCGFNVKIFSTTVIFALSSAILGVAMAPVSPVFQAVWAVPAFGIETNMTCKVFRKMALRSVGGAQNRSAAPVEAWTTGGLSVVEIETFELQTQTTDIELGSVCQNSTSSNYECSCRFYANELRVYPNSPNQHSILYMTKDAALYLGGKYLGGKFSEAVQVEGPGGRNTQWL</sequence>
<feature type="transmembrane region" description="Helical" evidence="1">
    <location>
        <begin position="296"/>
        <end position="314"/>
    </location>
</feature>
<feature type="transmembrane region" description="Helical" evidence="1">
    <location>
        <begin position="240"/>
        <end position="261"/>
    </location>
</feature>
<keyword evidence="1" id="KW-1133">Transmembrane helix</keyword>
<evidence type="ECO:0000256" key="1">
    <source>
        <dbReference type="SAM" id="Phobius"/>
    </source>
</evidence>
<organism evidence="3 4">
    <name type="scientific">Athelia psychrophila</name>
    <dbReference type="NCBI Taxonomy" id="1759441"/>
    <lineage>
        <taxon>Eukaryota</taxon>
        <taxon>Fungi</taxon>
        <taxon>Dikarya</taxon>
        <taxon>Basidiomycota</taxon>
        <taxon>Agaricomycotina</taxon>
        <taxon>Agaricomycetes</taxon>
        <taxon>Agaricomycetidae</taxon>
        <taxon>Atheliales</taxon>
        <taxon>Atheliaceae</taxon>
        <taxon>Athelia</taxon>
    </lineage>
</organism>
<protein>
    <recommendedName>
        <fullName evidence="2">DUF6533 domain-containing protein</fullName>
    </recommendedName>
</protein>
<dbReference type="STRING" id="436010.A0A165ZJW5"/>
<feature type="domain" description="DUF6533" evidence="2">
    <location>
        <begin position="106"/>
        <end position="147"/>
    </location>
</feature>
<dbReference type="EMBL" id="KV417675">
    <property type="protein sequence ID" value="KZP10669.1"/>
    <property type="molecule type" value="Genomic_DNA"/>
</dbReference>
<dbReference type="Pfam" id="PF20151">
    <property type="entry name" value="DUF6533"/>
    <property type="match status" value="1"/>
</dbReference>
<gene>
    <name evidence="3" type="ORF">FIBSPDRAFT_937898</name>
</gene>
<keyword evidence="1" id="KW-0472">Membrane</keyword>
<feature type="transmembrane region" description="Helical" evidence="1">
    <location>
        <begin position="196"/>
        <end position="220"/>
    </location>
</feature>
<evidence type="ECO:0000259" key="2">
    <source>
        <dbReference type="Pfam" id="PF20151"/>
    </source>
</evidence>
<feature type="transmembrane region" description="Helical" evidence="1">
    <location>
        <begin position="320"/>
        <end position="345"/>
    </location>
</feature>
<reference evidence="3 4" key="1">
    <citation type="journal article" date="2016" name="Mol. Biol. Evol.">
        <title>Comparative Genomics of Early-Diverging Mushroom-Forming Fungi Provides Insights into the Origins of Lignocellulose Decay Capabilities.</title>
        <authorList>
            <person name="Nagy L.G."/>
            <person name="Riley R."/>
            <person name="Tritt A."/>
            <person name="Adam C."/>
            <person name="Daum C."/>
            <person name="Floudas D."/>
            <person name="Sun H."/>
            <person name="Yadav J.S."/>
            <person name="Pangilinan J."/>
            <person name="Larsson K.H."/>
            <person name="Matsuura K."/>
            <person name="Barry K."/>
            <person name="Labutti K."/>
            <person name="Kuo R."/>
            <person name="Ohm R.A."/>
            <person name="Bhattacharya S.S."/>
            <person name="Shirouzu T."/>
            <person name="Yoshinaga Y."/>
            <person name="Martin F.M."/>
            <person name="Grigoriev I.V."/>
            <person name="Hibbett D.S."/>
        </authorList>
    </citation>
    <scope>NUCLEOTIDE SEQUENCE [LARGE SCALE GENOMIC DNA]</scope>
    <source>
        <strain evidence="3 4">CBS 109695</strain>
    </source>
</reference>
<evidence type="ECO:0000313" key="3">
    <source>
        <dbReference type="EMBL" id="KZP10669.1"/>
    </source>
</evidence>
<dbReference type="AlphaFoldDB" id="A0A165ZJW5"/>
<name>A0A165ZJW5_9AGAM</name>
<accession>A0A165ZJW5</accession>
<dbReference type="Proteomes" id="UP000076532">
    <property type="component" value="Unassembled WGS sequence"/>
</dbReference>
<dbReference type="InterPro" id="IPR045340">
    <property type="entry name" value="DUF6533"/>
</dbReference>
<keyword evidence="1" id="KW-0812">Transmembrane</keyword>
<evidence type="ECO:0000313" key="4">
    <source>
        <dbReference type="Proteomes" id="UP000076532"/>
    </source>
</evidence>
<proteinExistence type="predicted"/>
<keyword evidence="4" id="KW-1185">Reference proteome</keyword>
<feature type="transmembrane region" description="Helical" evidence="1">
    <location>
        <begin position="135"/>
        <end position="159"/>
    </location>
</feature>
<feature type="transmembrane region" description="Helical" evidence="1">
    <location>
        <begin position="165"/>
        <end position="184"/>
    </location>
</feature>